<dbReference type="PROSITE" id="PS50011">
    <property type="entry name" value="PROTEIN_KINASE_DOM"/>
    <property type="match status" value="1"/>
</dbReference>
<feature type="region of interest" description="Disordered" evidence="9">
    <location>
        <begin position="742"/>
        <end position="993"/>
    </location>
</feature>
<feature type="cross-link" description="Glycyl lysine isopeptide (Lys-Gly) (interchain with G-Cter in SUMO2)" evidence="8">
    <location>
        <position position="428"/>
    </location>
</feature>
<evidence type="ECO:0000256" key="1">
    <source>
        <dbReference type="ARBA" id="ARBA00022527"/>
    </source>
</evidence>
<dbReference type="SMART" id="SM00220">
    <property type="entry name" value="S_TKc"/>
    <property type="match status" value="1"/>
</dbReference>
<feature type="compositionally biased region" description="Low complexity" evidence="9">
    <location>
        <begin position="876"/>
        <end position="896"/>
    </location>
</feature>
<sequence>METIHEKSDGGTPARPLRGTPASNERQRLSGGLCNSHTTAALNLQQTFAAFPHSAGVSFSRPPYRPANSLPPSAPPAPLSSTIAVQTVPVPPRAHQPQSHQTAQQTAVNPSQKKEELVAPRTQQQRQKPQTQTTQVQNYAHQPLPSPPYSVLSVQHPQRVPQRPHPVPAAPPPWHAAPSAPFAPYPFPLHPFSAYTYANAPPRAHPPHFPPMHPYPGFPMPAAHFQAPPPAQRTAGVPQGPVSQPVQPAAPSPSDVAEASKTGGAGHGCSQGISLTKRPEVFPSVITDKYEVGETLCEGSFGVVVRLREKTPNAKGEHQTRAMKLIAKTPYAERGIGRQPRLEVLCHSACGSGSGHPFVVRFLEAFEDDETLFVVTEFADRGDLLELLAGVAACGHGLPELFAAHLFAQAAEAVKRVHACGWVHRDVKPENFCLSSAPPQGSPSSQAVSGECEKGPGSPCWGAILGGSRPPILKLCDFGWCCMRSETSAQKCGTYEHFSPEQAGETAQDDRVDIWSLGVVLFEMLTGSNPTFPLDPSTDSEKRARRVLEWIKVPDWPFCVIDSLAYARPAASLWRDPVGSAWALAECKAWCDDRAMRGFACVGGYVEGVSALRGPARDLLGRMLQADPRRRPTIDEVLEHPFVRPHRVPSLRSLPPAFHGKWRTPSMSRTATGTAAATATAASQQRPSRSTEAAHTITQNRPPQTQGPVRVLQEAPTAVSSILARSAAASAPETATAASAVSASALVQPESREGGELPPPGSAATLTGSPTNPLEGAPQQPPAGNPIIERNSIAASSSAAEPSMQKDKSPQKDGMVFPSEATVTASSHLDPSVPAPLSPPISPSRRMQSVRGALEEAQATAETVRRETGNGSPSSPIIAAMPAEEAEGSAEAAGAAPSPPRAGARRSRAAAGVYGSRGEREGGSPSSVSSTHCWECKLSPPGGRVGGASSAVCPAPSGTPGAASVGAVSSSGGVEAEGDKERERETNSNQLGG</sequence>
<feature type="compositionally biased region" description="Low complexity" evidence="9">
    <location>
        <begin position="235"/>
        <end position="254"/>
    </location>
</feature>
<keyword evidence="1" id="KW-0723">Serine/threonine-protein kinase</keyword>
<keyword evidence="5 7" id="KW-0067">ATP-binding</keyword>
<evidence type="ECO:0000256" key="8">
    <source>
        <dbReference type="PIRSR" id="PIRSR630616-3"/>
    </source>
</evidence>
<feature type="compositionally biased region" description="Low complexity" evidence="9">
    <location>
        <begin position="122"/>
        <end position="137"/>
    </location>
</feature>
<feature type="region of interest" description="Disordered" evidence="9">
    <location>
        <begin position="224"/>
        <end position="273"/>
    </location>
</feature>
<feature type="compositionally biased region" description="Low complexity" evidence="9">
    <location>
        <begin position="149"/>
        <end position="161"/>
    </location>
</feature>
<feature type="active site" description="Proton acceptor" evidence="6">
    <location>
        <position position="426"/>
    </location>
</feature>
<dbReference type="InterPro" id="IPR011009">
    <property type="entry name" value="Kinase-like_dom_sf"/>
</dbReference>
<dbReference type="PANTHER" id="PTHR24350">
    <property type="entry name" value="SERINE/THREONINE-PROTEIN KINASE IAL-RELATED"/>
    <property type="match status" value="1"/>
</dbReference>
<proteinExistence type="predicted"/>
<reference evidence="11" key="1">
    <citation type="submission" date="2014-11" db="EMBL/GenBank/DDBJ databases">
        <authorList>
            <person name="Otto D Thomas"/>
            <person name="Naeem Raeece"/>
        </authorList>
    </citation>
    <scope>NUCLEOTIDE SEQUENCE</scope>
</reference>
<evidence type="ECO:0000256" key="6">
    <source>
        <dbReference type="PIRSR" id="PIRSR630616-1"/>
    </source>
</evidence>
<dbReference type="AlphaFoldDB" id="A0A0G4FIH5"/>
<keyword evidence="2" id="KW-0808">Transferase</keyword>
<feature type="region of interest" description="Disordered" evidence="9">
    <location>
        <begin position="654"/>
        <end position="709"/>
    </location>
</feature>
<dbReference type="Pfam" id="PF00069">
    <property type="entry name" value="Pkinase"/>
    <property type="match status" value="1"/>
</dbReference>
<feature type="binding site" evidence="7">
    <location>
        <begin position="377"/>
        <end position="379"/>
    </location>
    <ligand>
        <name>ATP</name>
        <dbReference type="ChEBI" id="CHEBI:30616"/>
    </ligand>
</feature>
<feature type="compositionally biased region" description="Polar residues" evidence="9">
    <location>
        <begin position="96"/>
        <end position="111"/>
    </location>
</feature>
<feature type="binding site" evidence="7">
    <location>
        <position position="324"/>
    </location>
    <ligand>
        <name>ATP</name>
        <dbReference type="ChEBI" id="CHEBI:30616"/>
    </ligand>
</feature>
<dbReference type="Gene3D" id="1.10.510.10">
    <property type="entry name" value="Transferase(Phosphotransferase) domain 1"/>
    <property type="match status" value="1"/>
</dbReference>
<keyword evidence="4" id="KW-0418">Kinase</keyword>
<evidence type="ECO:0000256" key="4">
    <source>
        <dbReference type="ARBA" id="ARBA00022777"/>
    </source>
</evidence>
<protein>
    <recommendedName>
        <fullName evidence="10">Protein kinase domain-containing protein</fullName>
    </recommendedName>
</protein>
<evidence type="ECO:0000256" key="9">
    <source>
        <dbReference type="SAM" id="MobiDB-lite"/>
    </source>
</evidence>
<dbReference type="EMBL" id="CDMZ01000391">
    <property type="protein sequence ID" value="CEM13247.1"/>
    <property type="molecule type" value="Genomic_DNA"/>
</dbReference>
<dbReference type="InterPro" id="IPR000719">
    <property type="entry name" value="Prot_kinase_dom"/>
</dbReference>
<name>A0A0G4FIH5_9ALVE</name>
<organism evidence="11">
    <name type="scientific">Chromera velia CCMP2878</name>
    <dbReference type="NCBI Taxonomy" id="1169474"/>
    <lineage>
        <taxon>Eukaryota</taxon>
        <taxon>Sar</taxon>
        <taxon>Alveolata</taxon>
        <taxon>Colpodellida</taxon>
        <taxon>Chromeraceae</taxon>
        <taxon>Chromera</taxon>
    </lineage>
</organism>
<accession>A0A0G4FIH5</accession>
<dbReference type="Gene3D" id="3.30.200.20">
    <property type="entry name" value="Phosphorylase Kinase, domain 1"/>
    <property type="match status" value="1"/>
</dbReference>
<dbReference type="InterPro" id="IPR030616">
    <property type="entry name" value="Aur-like"/>
</dbReference>
<dbReference type="GO" id="GO:0004674">
    <property type="term" value="F:protein serine/threonine kinase activity"/>
    <property type="evidence" value="ECO:0007669"/>
    <property type="project" value="UniProtKB-KW"/>
</dbReference>
<evidence type="ECO:0000256" key="2">
    <source>
        <dbReference type="ARBA" id="ARBA00022679"/>
    </source>
</evidence>
<feature type="domain" description="Protein kinase" evidence="10">
    <location>
        <begin position="290"/>
        <end position="643"/>
    </location>
</feature>
<dbReference type="SUPFAM" id="SSF56112">
    <property type="entry name" value="Protein kinase-like (PK-like)"/>
    <property type="match status" value="1"/>
</dbReference>
<feature type="region of interest" description="Disordered" evidence="9">
    <location>
        <begin position="1"/>
        <end position="33"/>
    </location>
</feature>
<gene>
    <name evidence="11" type="ORF">Cvel_17154</name>
</gene>
<feature type="compositionally biased region" description="Pro residues" evidence="9">
    <location>
        <begin position="163"/>
        <end position="172"/>
    </location>
</feature>
<evidence type="ECO:0000256" key="3">
    <source>
        <dbReference type="ARBA" id="ARBA00022741"/>
    </source>
</evidence>
<keyword evidence="3 7" id="KW-0547">Nucleotide-binding</keyword>
<feature type="binding site" evidence="7">
    <location>
        <begin position="430"/>
        <end position="431"/>
    </location>
    <ligand>
        <name>ATP</name>
        <dbReference type="ChEBI" id="CHEBI:30616"/>
    </ligand>
</feature>
<evidence type="ECO:0000256" key="7">
    <source>
        <dbReference type="PIRSR" id="PIRSR630616-2"/>
    </source>
</evidence>
<evidence type="ECO:0000313" key="11">
    <source>
        <dbReference type="EMBL" id="CEM13247.1"/>
    </source>
</evidence>
<feature type="region of interest" description="Disordered" evidence="9">
    <location>
        <begin position="91"/>
        <end position="172"/>
    </location>
</feature>
<dbReference type="VEuPathDB" id="CryptoDB:Cvel_17154"/>
<feature type="compositionally biased region" description="Low complexity" evidence="9">
    <location>
        <begin position="954"/>
        <end position="974"/>
    </location>
</feature>
<feature type="compositionally biased region" description="Low complexity" evidence="9">
    <location>
        <begin position="670"/>
        <end position="682"/>
    </location>
</feature>
<evidence type="ECO:0000256" key="5">
    <source>
        <dbReference type="ARBA" id="ARBA00022840"/>
    </source>
</evidence>
<feature type="compositionally biased region" description="Basic and acidic residues" evidence="9">
    <location>
        <begin position="977"/>
        <end position="986"/>
    </location>
</feature>
<dbReference type="GO" id="GO:0005524">
    <property type="term" value="F:ATP binding"/>
    <property type="evidence" value="ECO:0007669"/>
    <property type="project" value="UniProtKB-KW"/>
</dbReference>
<evidence type="ECO:0000259" key="10">
    <source>
        <dbReference type="PROSITE" id="PS50011"/>
    </source>
</evidence>
<feature type="compositionally biased region" description="Pro residues" evidence="9">
    <location>
        <begin position="833"/>
        <end position="842"/>
    </location>
</feature>
<feature type="binding site" evidence="7">
    <location>
        <position position="477"/>
    </location>
    <ligand>
        <name>ATP</name>
        <dbReference type="ChEBI" id="CHEBI:30616"/>
    </ligand>
</feature>
<feature type="compositionally biased region" description="Polar residues" evidence="9">
    <location>
        <begin position="683"/>
        <end position="707"/>
    </location>
</feature>